<evidence type="ECO:0000256" key="1">
    <source>
        <dbReference type="SAM" id="MobiDB-lite"/>
    </source>
</evidence>
<feature type="region of interest" description="Disordered" evidence="1">
    <location>
        <begin position="12"/>
        <end position="99"/>
    </location>
</feature>
<comment type="caution">
    <text evidence="2">The sequence shown here is derived from an EMBL/GenBank/DDBJ whole genome shotgun (WGS) entry which is preliminary data.</text>
</comment>
<evidence type="ECO:0000313" key="2">
    <source>
        <dbReference type="EMBL" id="MFC3510970.1"/>
    </source>
</evidence>
<gene>
    <name evidence="2" type="ORF">ACFORO_12410</name>
</gene>
<dbReference type="Proteomes" id="UP001595764">
    <property type="component" value="Unassembled WGS sequence"/>
</dbReference>
<feature type="compositionally biased region" description="Basic and acidic residues" evidence="1">
    <location>
        <begin position="24"/>
        <end position="37"/>
    </location>
</feature>
<reference evidence="3" key="1">
    <citation type="journal article" date="2019" name="Int. J. Syst. Evol. Microbiol.">
        <title>The Global Catalogue of Microorganisms (GCM) 10K type strain sequencing project: providing services to taxonomists for standard genome sequencing and annotation.</title>
        <authorList>
            <consortium name="The Broad Institute Genomics Platform"/>
            <consortium name="The Broad Institute Genome Sequencing Center for Infectious Disease"/>
            <person name="Wu L."/>
            <person name="Ma J."/>
        </authorList>
    </citation>
    <scope>NUCLEOTIDE SEQUENCE [LARGE SCALE GENOMIC DNA]</scope>
    <source>
        <strain evidence="3">CGMCC 4.7682</strain>
    </source>
</reference>
<keyword evidence="3" id="KW-1185">Reference proteome</keyword>
<sequence>MSPARWSDIVAKIEADGGPITPHPDAETARRLAENPPKHRSPVLAPKDTFHEAPLQVDEELPAPIAAQPYPAESTETRETVQTPAENESPREAAPGHRNGCQGCEHEEAAIPGCWSDEDCEAWYRFLAEPPLRTISADEARTALGLPPLSETKPVLLPNPPSRRGWFKIFRRMA</sequence>
<name>A0ABV7QG24_9PSEU</name>
<dbReference type="RefSeq" id="WP_377869998.1">
    <property type="nucleotide sequence ID" value="NZ_JBHMAY010000017.1"/>
</dbReference>
<protein>
    <submittedName>
        <fullName evidence="2">Uncharacterized protein</fullName>
    </submittedName>
</protein>
<organism evidence="2 3">
    <name type="scientific">Amycolatopsis halotolerans</name>
    <dbReference type="NCBI Taxonomy" id="330083"/>
    <lineage>
        <taxon>Bacteria</taxon>
        <taxon>Bacillati</taxon>
        <taxon>Actinomycetota</taxon>
        <taxon>Actinomycetes</taxon>
        <taxon>Pseudonocardiales</taxon>
        <taxon>Pseudonocardiaceae</taxon>
        <taxon>Amycolatopsis</taxon>
    </lineage>
</organism>
<dbReference type="EMBL" id="JBHRWI010000016">
    <property type="protein sequence ID" value="MFC3510970.1"/>
    <property type="molecule type" value="Genomic_DNA"/>
</dbReference>
<evidence type="ECO:0000313" key="3">
    <source>
        <dbReference type="Proteomes" id="UP001595764"/>
    </source>
</evidence>
<accession>A0ABV7QG24</accession>
<proteinExistence type="predicted"/>